<reference evidence="3" key="1">
    <citation type="submission" date="2017-09" db="EMBL/GenBank/DDBJ databases">
        <title>Depth-based differentiation of microbial function through sediment-hosted aquifers and enrichment of novel symbionts in the deep terrestrial subsurface.</title>
        <authorList>
            <person name="Probst A.J."/>
            <person name="Ladd B."/>
            <person name="Jarett J.K."/>
            <person name="Geller-Mcgrath D.E."/>
            <person name="Sieber C.M.K."/>
            <person name="Emerson J.B."/>
            <person name="Anantharaman K."/>
            <person name="Thomas B.C."/>
            <person name="Malmstrom R."/>
            <person name="Stieglmeier M."/>
            <person name="Klingl A."/>
            <person name="Woyke T."/>
            <person name="Ryan C.M."/>
            <person name="Banfield J.F."/>
        </authorList>
    </citation>
    <scope>NUCLEOTIDE SEQUENCE [LARGE SCALE GENOMIC DNA]</scope>
</reference>
<dbReference type="InterPro" id="IPR050099">
    <property type="entry name" value="SIS_GmhA/DiaA_subfam"/>
</dbReference>
<organism evidence="2 3">
    <name type="scientific">Candidatus Roizmanbacteria bacterium CG09_land_8_20_14_0_10_41_9</name>
    <dbReference type="NCBI Taxonomy" id="1974850"/>
    <lineage>
        <taxon>Bacteria</taxon>
        <taxon>Candidatus Roizmaniibacteriota</taxon>
    </lineage>
</organism>
<protein>
    <recommendedName>
        <fullName evidence="1">SIS domain-containing protein</fullName>
    </recommendedName>
</protein>
<feature type="non-terminal residue" evidence="2">
    <location>
        <position position="168"/>
    </location>
</feature>
<dbReference type="CDD" id="cd05006">
    <property type="entry name" value="SIS_GmhA"/>
    <property type="match status" value="1"/>
</dbReference>
<dbReference type="PANTHER" id="PTHR30390:SF8">
    <property type="entry name" value="SUGAR ISOMERASE (SIS)"/>
    <property type="match status" value="1"/>
</dbReference>
<evidence type="ECO:0000259" key="1">
    <source>
        <dbReference type="PROSITE" id="PS51464"/>
    </source>
</evidence>
<dbReference type="Pfam" id="PF13580">
    <property type="entry name" value="SIS_2"/>
    <property type="match status" value="1"/>
</dbReference>
<dbReference type="PANTHER" id="PTHR30390">
    <property type="entry name" value="SEDOHEPTULOSE 7-PHOSPHATE ISOMERASE / DNAA INITIATOR-ASSOCIATING FACTOR FOR REPLICATION INITIATION"/>
    <property type="match status" value="1"/>
</dbReference>
<dbReference type="EMBL" id="PEZG01000037">
    <property type="protein sequence ID" value="PIS15807.1"/>
    <property type="molecule type" value="Genomic_DNA"/>
</dbReference>
<dbReference type="SUPFAM" id="SSF53697">
    <property type="entry name" value="SIS domain"/>
    <property type="match status" value="1"/>
</dbReference>
<feature type="domain" description="SIS" evidence="1">
    <location>
        <begin position="32"/>
        <end position="168"/>
    </location>
</feature>
<dbReference type="Gene3D" id="3.40.50.10490">
    <property type="entry name" value="Glucose-6-phosphate isomerase like protein, domain 1"/>
    <property type="match status" value="1"/>
</dbReference>
<dbReference type="InterPro" id="IPR035461">
    <property type="entry name" value="GmhA/DiaA"/>
</dbReference>
<dbReference type="InterPro" id="IPR046348">
    <property type="entry name" value="SIS_dom_sf"/>
</dbReference>
<name>A0A2H0WT59_9BACT</name>
<evidence type="ECO:0000313" key="3">
    <source>
        <dbReference type="Proteomes" id="UP000231198"/>
    </source>
</evidence>
<accession>A0A2H0WT59</accession>
<dbReference type="GO" id="GO:1901135">
    <property type="term" value="P:carbohydrate derivative metabolic process"/>
    <property type="evidence" value="ECO:0007669"/>
    <property type="project" value="InterPro"/>
</dbReference>
<dbReference type="Proteomes" id="UP000231198">
    <property type="component" value="Unassembled WGS sequence"/>
</dbReference>
<comment type="caution">
    <text evidence="2">The sequence shown here is derived from an EMBL/GenBank/DDBJ whole genome shotgun (WGS) entry which is preliminary data.</text>
</comment>
<dbReference type="GO" id="GO:0097367">
    <property type="term" value="F:carbohydrate derivative binding"/>
    <property type="evidence" value="ECO:0007669"/>
    <property type="project" value="InterPro"/>
</dbReference>
<evidence type="ECO:0000313" key="2">
    <source>
        <dbReference type="EMBL" id="PIS15807.1"/>
    </source>
</evidence>
<proteinExistence type="predicted"/>
<dbReference type="PROSITE" id="PS51464">
    <property type="entry name" value="SIS"/>
    <property type="match status" value="1"/>
</dbReference>
<sequence>MPKAFYDSYRKKLINCLNALDQDAFARVVGLIEEAYQKNKMILVFGNGGSAATASHFECDLAKGPLGHRGDRPVKRFKIIALTDNIPVITAWANDADYENIFAEQLRNLGGEGDLAIGISASGNSPNILKAIGAAKELGMKTIGFCGFDGGKLAKMVDTPLVVRTDKG</sequence>
<gene>
    <name evidence="2" type="ORF">COT62_01715</name>
</gene>
<dbReference type="AlphaFoldDB" id="A0A2H0WT59"/>
<dbReference type="InterPro" id="IPR001347">
    <property type="entry name" value="SIS_dom"/>
</dbReference>